<dbReference type="PANTHER" id="PTHR43280">
    <property type="entry name" value="ARAC-FAMILY TRANSCRIPTIONAL REGULATOR"/>
    <property type="match status" value="1"/>
</dbReference>
<keyword evidence="3" id="KW-0804">Transcription</keyword>
<keyword evidence="1" id="KW-0805">Transcription regulation</keyword>
<dbReference type="GO" id="GO:0043565">
    <property type="term" value="F:sequence-specific DNA binding"/>
    <property type="evidence" value="ECO:0007669"/>
    <property type="project" value="InterPro"/>
</dbReference>
<evidence type="ECO:0000259" key="4">
    <source>
        <dbReference type="PROSITE" id="PS01124"/>
    </source>
</evidence>
<dbReference type="EMBL" id="WHNX01000001">
    <property type="protein sequence ID" value="MPW24255.1"/>
    <property type="molecule type" value="Genomic_DNA"/>
</dbReference>
<dbReference type="PROSITE" id="PS01124">
    <property type="entry name" value="HTH_ARAC_FAMILY_2"/>
    <property type="match status" value="1"/>
</dbReference>
<dbReference type="InterPro" id="IPR009057">
    <property type="entry name" value="Homeodomain-like_sf"/>
</dbReference>
<gene>
    <name evidence="5" type="ORF">GC105_00400</name>
</gene>
<dbReference type="AlphaFoldDB" id="A0A6A7K4F3"/>
<keyword evidence="2" id="KW-0238">DNA-binding</keyword>
<dbReference type="PANTHER" id="PTHR43280:SF2">
    <property type="entry name" value="HTH-TYPE TRANSCRIPTIONAL REGULATOR EXSA"/>
    <property type="match status" value="1"/>
</dbReference>
<dbReference type="PRINTS" id="PR00032">
    <property type="entry name" value="HTHARAC"/>
</dbReference>
<dbReference type="PROSITE" id="PS00041">
    <property type="entry name" value="HTH_ARAC_FAMILY_1"/>
    <property type="match status" value="1"/>
</dbReference>
<dbReference type="SMART" id="SM00342">
    <property type="entry name" value="HTH_ARAC"/>
    <property type="match status" value="1"/>
</dbReference>
<proteinExistence type="predicted"/>
<dbReference type="GO" id="GO:0003700">
    <property type="term" value="F:DNA-binding transcription factor activity"/>
    <property type="evidence" value="ECO:0007669"/>
    <property type="project" value="InterPro"/>
</dbReference>
<dbReference type="SUPFAM" id="SSF46689">
    <property type="entry name" value="Homeodomain-like"/>
    <property type="match status" value="1"/>
</dbReference>
<reference evidence="5 6" key="1">
    <citation type="submission" date="2019-10" db="EMBL/GenBank/DDBJ databases">
        <title>Alkalibaculum tamaniensis sp.nov., a new alkaliphilic acetogen, isolated on methoxylated aromatics from a mud volcano.</title>
        <authorList>
            <person name="Khomyakova M.A."/>
            <person name="Merkel A.Y."/>
            <person name="Bonch-Osmolovskaya E.A."/>
            <person name="Slobodkin A.I."/>
        </authorList>
    </citation>
    <scope>NUCLEOTIDE SEQUENCE [LARGE SCALE GENOMIC DNA]</scope>
    <source>
        <strain evidence="5 6">M08DMB</strain>
    </source>
</reference>
<name>A0A6A7K4F3_9FIRM</name>
<dbReference type="InterPro" id="IPR018060">
    <property type="entry name" value="HTH_AraC"/>
</dbReference>
<dbReference type="InterPro" id="IPR020449">
    <property type="entry name" value="Tscrpt_reg_AraC-type_HTH"/>
</dbReference>
<keyword evidence="6" id="KW-1185">Reference proteome</keyword>
<evidence type="ECO:0000256" key="2">
    <source>
        <dbReference type="ARBA" id="ARBA00023125"/>
    </source>
</evidence>
<organism evidence="5 6">
    <name type="scientific">Alkalibaculum sporogenes</name>
    <dbReference type="NCBI Taxonomy" id="2655001"/>
    <lineage>
        <taxon>Bacteria</taxon>
        <taxon>Bacillati</taxon>
        <taxon>Bacillota</taxon>
        <taxon>Clostridia</taxon>
        <taxon>Eubacteriales</taxon>
        <taxon>Eubacteriaceae</taxon>
        <taxon>Alkalibaculum</taxon>
    </lineage>
</organism>
<accession>A0A6A7K4F3</accession>
<protein>
    <submittedName>
        <fullName evidence="5">Helix-turn-helix domain-containing protein</fullName>
    </submittedName>
</protein>
<feature type="domain" description="HTH araC/xylS-type" evidence="4">
    <location>
        <begin position="1"/>
        <end position="70"/>
    </location>
</feature>
<comment type="caution">
    <text evidence="5">The sequence shown here is derived from an EMBL/GenBank/DDBJ whole genome shotgun (WGS) entry which is preliminary data.</text>
</comment>
<dbReference type="Pfam" id="PF12833">
    <property type="entry name" value="HTH_18"/>
    <property type="match status" value="1"/>
</dbReference>
<sequence length="70" mass="8164">MKNCVILIMQKEIGENMNKFVTSIRVENSKKLLVNTDYKLWQICEKVGFSNSKYFSQVFKKIVGVSPKEM</sequence>
<dbReference type="Proteomes" id="UP000440004">
    <property type="component" value="Unassembled WGS sequence"/>
</dbReference>
<evidence type="ECO:0000256" key="3">
    <source>
        <dbReference type="ARBA" id="ARBA00023163"/>
    </source>
</evidence>
<evidence type="ECO:0000256" key="1">
    <source>
        <dbReference type="ARBA" id="ARBA00023015"/>
    </source>
</evidence>
<evidence type="ECO:0000313" key="6">
    <source>
        <dbReference type="Proteomes" id="UP000440004"/>
    </source>
</evidence>
<dbReference type="Gene3D" id="1.10.10.60">
    <property type="entry name" value="Homeodomain-like"/>
    <property type="match status" value="1"/>
</dbReference>
<dbReference type="InterPro" id="IPR018062">
    <property type="entry name" value="HTH_AraC-typ_CS"/>
</dbReference>
<evidence type="ECO:0000313" key="5">
    <source>
        <dbReference type="EMBL" id="MPW24255.1"/>
    </source>
</evidence>